<reference evidence="1" key="1">
    <citation type="submission" date="2023-04" db="EMBL/GenBank/DDBJ databases">
        <title>Ambrosiozyma monospora NBRC 1965.</title>
        <authorList>
            <person name="Ichikawa N."/>
            <person name="Sato H."/>
            <person name="Tonouchi N."/>
        </authorList>
    </citation>
    <scope>NUCLEOTIDE SEQUENCE</scope>
    <source>
        <strain evidence="1">NBRC 1965</strain>
    </source>
</reference>
<comment type="caution">
    <text evidence="1">The sequence shown here is derived from an EMBL/GenBank/DDBJ whole genome shotgun (WGS) entry which is preliminary data.</text>
</comment>
<evidence type="ECO:0000313" key="2">
    <source>
        <dbReference type="Proteomes" id="UP001165063"/>
    </source>
</evidence>
<organism evidence="1 2">
    <name type="scientific">Ambrosiozyma monospora</name>
    <name type="common">Yeast</name>
    <name type="synonym">Endomycopsis monosporus</name>
    <dbReference type="NCBI Taxonomy" id="43982"/>
    <lineage>
        <taxon>Eukaryota</taxon>
        <taxon>Fungi</taxon>
        <taxon>Dikarya</taxon>
        <taxon>Ascomycota</taxon>
        <taxon>Saccharomycotina</taxon>
        <taxon>Pichiomycetes</taxon>
        <taxon>Pichiales</taxon>
        <taxon>Pichiaceae</taxon>
        <taxon>Ambrosiozyma</taxon>
    </lineage>
</organism>
<name>A0A9W7DC37_AMBMO</name>
<evidence type="ECO:0000313" key="1">
    <source>
        <dbReference type="EMBL" id="GMG19176.1"/>
    </source>
</evidence>
<dbReference type="AlphaFoldDB" id="A0A9W7DC37"/>
<sequence>MLYGTRLPQKAYPHYATIMLKLRATETQRKKLTLHLLKFNESLRTRYNDLQKGFFNNLAIPYVNPTSPILPTDMLPYEALIRGIDSDQMSGRLIDPSMLNIASYRTAKANWPLWYGGSGLELPFDKYKLHCTLTPTISFRDLEGLNGFKKRYFELIEKLRREGNLKKLELRFCSDPKIFARFDYNKFFAALLVDQQSCSVVDSLYDQVCGVRFGEVDGVVKDNDVDVGSVFGERAGELERRTDNLHMTLGFGTGPELLGHKDRVSNNRMGTYELFYLNEVLLKPKEELIEKYGKDVPTLQYISDKDSRVSEEDLQSLNLVADSIMLVIKNGQLTTKLE</sequence>
<dbReference type="OrthoDB" id="3983982at2759"/>
<dbReference type="EMBL" id="BSXU01000077">
    <property type="protein sequence ID" value="GMG19176.1"/>
    <property type="molecule type" value="Genomic_DNA"/>
</dbReference>
<dbReference type="Proteomes" id="UP001165063">
    <property type="component" value="Unassembled WGS sequence"/>
</dbReference>
<gene>
    <name evidence="1" type="ORF">Amon01_000026200</name>
</gene>
<keyword evidence="2" id="KW-1185">Reference proteome</keyword>
<protein>
    <submittedName>
        <fullName evidence="1">Unnamed protein product</fullName>
    </submittedName>
</protein>
<accession>A0A9W7DC37</accession>
<proteinExistence type="predicted"/>